<organism evidence="2 3">
    <name type="scientific">Stylosanthes scabra</name>
    <dbReference type="NCBI Taxonomy" id="79078"/>
    <lineage>
        <taxon>Eukaryota</taxon>
        <taxon>Viridiplantae</taxon>
        <taxon>Streptophyta</taxon>
        <taxon>Embryophyta</taxon>
        <taxon>Tracheophyta</taxon>
        <taxon>Spermatophyta</taxon>
        <taxon>Magnoliopsida</taxon>
        <taxon>eudicotyledons</taxon>
        <taxon>Gunneridae</taxon>
        <taxon>Pentapetalae</taxon>
        <taxon>rosids</taxon>
        <taxon>fabids</taxon>
        <taxon>Fabales</taxon>
        <taxon>Fabaceae</taxon>
        <taxon>Papilionoideae</taxon>
        <taxon>50 kb inversion clade</taxon>
        <taxon>dalbergioids sensu lato</taxon>
        <taxon>Dalbergieae</taxon>
        <taxon>Pterocarpus clade</taxon>
        <taxon>Stylosanthes</taxon>
    </lineage>
</organism>
<dbReference type="EMBL" id="JASCZI010244196">
    <property type="protein sequence ID" value="MED6213973.1"/>
    <property type="molecule type" value="Genomic_DNA"/>
</dbReference>
<feature type="compositionally biased region" description="Basic and acidic residues" evidence="1">
    <location>
        <begin position="132"/>
        <end position="147"/>
    </location>
</feature>
<evidence type="ECO:0000313" key="2">
    <source>
        <dbReference type="EMBL" id="MED6213973.1"/>
    </source>
</evidence>
<evidence type="ECO:0000313" key="3">
    <source>
        <dbReference type="Proteomes" id="UP001341840"/>
    </source>
</evidence>
<sequence>MRSTNLRGNDTLTHFLLLDTIWCTCRWRVQNSERISDVNSAAAKNKRTLAIIDNIDLSYGDSASHAEDRGTSSAEVDVSAKGKWTDAIAAVFDGGLRARLLRRFFLLNPPPLLAAVFPWDGGGEPTGGIPRWRSEASAEDRAKATVV</sequence>
<protein>
    <submittedName>
        <fullName evidence="2">Uncharacterized protein</fullName>
    </submittedName>
</protein>
<proteinExistence type="predicted"/>
<reference evidence="2 3" key="1">
    <citation type="journal article" date="2023" name="Plants (Basel)">
        <title>Bridging the Gap: Combining Genomics and Transcriptomics Approaches to Understand Stylosanthes scabra, an Orphan Legume from the Brazilian Caatinga.</title>
        <authorList>
            <person name="Ferreira-Neto J.R.C."/>
            <person name="da Silva M.D."/>
            <person name="Binneck E."/>
            <person name="de Melo N.F."/>
            <person name="da Silva R.H."/>
            <person name="de Melo A.L.T.M."/>
            <person name="Pandolfi V."/>
            <person name="Bustamante F.O."/>
            <person name="Brasileiro-Vidal A.C."/>
            <person name="Benko-Iseppon A.M."/>
        </authorList>
    </citation>
    <scope>NUCLEOTIDE SEQUENCE [LARGE SCALE GENOMIC DNA]</scope>
    <source>
        <tissue evidence="2">Leaves</tissue>
    </source>
</reference>
<keyword evidence="3" id="KW-1185">Reference proteome</keyword>
<evidence type="ECO:0000256" key="1">
    <source>
        <dbReference type="SAM" id="MobiDB-lite"/>
    </source>
</evidence>
<dbReference type="Proteomes" id="UP001341840">
    <property type="component" value="Unassembled WGS sequence"/>
</dbReference>
<accession>A0ABU6YY03</accession>
<feature type="region of interest" description="Disordered" evidence="1">
    <location>
        <begin position="127"/>
        <end position="147"/>
    </location>
</feature>
<gene>
    <name evidence="2" type="ORF">PIB30_098598</name>
</gene>
<name>A0ABU6YY03_9FABA</name>
<comment type="caution">
    <text evidence="2">The sequence shown here is derived from an EMBL/GenBank/DDBJ whole genome shotgun (WGS) entry which is preliminary data.</text>
</comment>